<gene>
    <name evidence="1" type="ORF">GCM10022403_006530</name>
</gene>
<evidence type="ECO:0000313" key="1">
    <source>
        <dbReference type="EMBL" id="GAA3774228.1"/>
    </source>
</evidence>
<dbReference type="Proteomes" id="UP001501009">
    <property type="component" value="Unassembled WGS sequence"/>
</dbReference>
<proteinExistence type="predicted"/>
<reference evidence="2" key="1">
    <citation type="journal article" date="2019" name="Int. J. Syst. Evol. Microbiol.">
        <title>The Global Catalogue of Microorganisms (GCM) 10K type strain sequencing project: providing services to taxonomists for standard genome sequencing and annotation.</title>
        <authorList>
            <consortium name="The Broad Institute Genomics Platform"/>
            <consortium name="The Broad Institute Genome Sequencing Center for Infectious Disease"/>
            <person name="Wu L."/>
            <person name="Ma J."/>
        </authorList>
    </citation>
    <scope>NUCLEOTIDE SEQUENCE [LARGE SCALE GENOMIC DNA]</scope>
    <source>
        <strain evidence="2">JCM 17138</strain>
    </source>
</reference>
<evidence type="ECO:0000313" key="2">
    <source>
        <dbReference type="Proteomes" id="UP001501009"/>
    </source>
</evidence>
<keyword evidence="2" id="KW-1185">Reference proteome</keyword>
<name>A0ABP7GYL6_9ACTN</name>
<organism evidence="1 2">
    <name type="scientific">Streptomyces coacervatus</name>
    <dbReference type="NCBI Taxonomy" id="647381"/>
    <lineage>
        <taxon>Bacteria</taxon>
        <taxon>Bacillati</taxon>
        <taxon>Actinomycetota</taxon>
        <taxon>Actinomycetes</taxon>
        <taxon>Kitasatosporales</taxon>
        <taxon>Streptomycetaceae</taxon>
        <taxon>Streptomyces</taxon>
    </lineage>
</organism>
<protein>
    <submittedName>
        <fullName evidence="1">Uncharacterized protein</fullName>
    </submittedName>
</protein>
<accession>A0ABP7GYL6</accession>
<dbReference type="EMBL" id="BAABDE010000003">
    <property type="protein sequence ID" value="GAA3774228.1"/>
    <property type="molecule type" value="Genomic_DNA"/>
</dbReference>
<sequence>MRALREEHLQSTCTEAHLLDAPALRFHAVPLRVIENAPALRNFVVIGIGAGAEGVGDSAGQGAPWEVPPSP</sequence>
<comment type="caution">
    <text evidence="1">The sequence shown here is derived from an EMBL/GenBank/DDBJ whole genome shotgun (WGS) entry which is preliminary data.</text>
</comment>